<evidence type="ECO:0000256" key="4">
    <source>
        <dbReference type="ARBA" id="ARBA00022989"/>
    </source>
</evidence>
<evidence type="ECO:0000256" key="1">
    <source>
        <dbReference type="ARBA" id="ARBA00004127"/>
    </source>
</evidence>
<dbReference type="GO" id="GO:0005764">
    <property type="term" value="C:lysosome"/>
    <property type="evidence" value="ECO:0007669"/>
    <property type="project" value="TreeGrafter"/>
</dbReference>
<keyword evidence="5 6" id="KW-0472">Membrane</keyword>
<evidence type="ECO:0000313" key="9">
    <source>
        <dbReference type="Proteomes" id="UP001356427"/>
    </source>
</evidence>
<name>A0AAN8LYA6_9TELE</name>
<evidence type="ECO:0000259" key="7">
    <source>
        <dbReference type="Pfam" id="PF10277"/>
    </source>
</evidence>
<feature type="transmembrane region" description="Helical" evidence="6">
    <location>
        <begin position="54"/>
        <end position="73"/>
    </location>
</feature>
<dbReference type="GO" id="GO:0010506">
    <property type="term" value="P:regulation of autophagy"/>
    <property type="evidence" value="ECO:0007669"/>
    <property type="project" value="TreeGrafter"/>
</dbReference>
<proteinExistence type="inferred from homology"/>
<dbReference type="AlphaFoldDB" id="A0AAN8LYA6"/>
<dbReference type="PANTHER" id="PTHR21324:SF10">
    <property type="entry name" value="DNA DAMAGE-REGULATED AUTOPHAGY MODULATOR PROTEIN 2"/>
    <property type="match status" value="1"/>
</dbReference>
<dbReference type="InterPro" id="IPR019402">
    <property type="entry name" value="CWH43_N"/>
</dbReference>
<protein>
    <recommendedName>
        <fullName evidence="7">CWH43-like N-terminal domain-containing protein</fullName>
    </recommendedName>
</protein>
<evidence type="ECO:0000256" key="2">
    <source>
        <dbReference type="ARBA" id="ARBA00006565"/>
    </source>
</evidence>
<organism evidence="8 9">
    <name type="scientific">Coregonus suidteri</name>
    <dbReference type="NCBI Taxonomy" id="861788"/>
    <lineage>
        <taxon>Eukaryota</taxon>
        <taxon>Metazoa</taxon>
        <taxon>Chordata</taxon>
        <taxon>Craniata</taxon>
        <taxon>Vertebrata</taxon>
        <taxon>Euteleostomi</taxon>
        <taxon>Actinopterygii</taxon>
        <taxon>Neopterygii</taxon>
        <taxon>Teleostei</taxon>
        <taxon>Protacanthopterygii</taxon>
        <taxon>Salmoniformes</taxon>
        <taxon>Salmonidae</taxon>
        <taxon>Coregoninae</taxon>
        <taxon>Coregonus</taxon>
    </lineage>
</organism>
<accession>A0AAN8LYA6</accession>
<evidence type="ECO:0000313" key="8">
    <source>
        <dbReference type="EMBL" id="KAK6321088.1"/>
    </source>
</evidence>
<dbReference type="Pfam" id="PF10277">
    <property type="entry name" value="Frag1"/>
    <property type="match status" value="1"/>
</dbReference>
<evidence type="ECO:0000256" key="3">
    <source>
        <dbReference type="ARBA" id="ARBA00022692"/>
    </source>
</evidence>
<reference evidence="8 9" key="1">
    <citation type="submission" date="2021-04" db="EMBL/GenBank/DDBJ databases">
        <authorList>
            <person name="De Guttry C."/>
            <person name="Zahm M."/>
            <person name="Klopp C."/>
            <person name="Cabau C."/>
            <person name="Louis A."/>
            <person name="Berthelot C."/>
            <person name="Parey E."/>
            <person name="Roest Crollius H."/>
            <person name="Montfort J."/>
            <person name="Robinson-Rechavi M."/>
            <person name="Bucao C."/>
            <person name="Bouchez O."/>
            <person name="Gislard M."/>
            <person name="Lluch J."/>
            <person name="Milhes M."/>
            <person name="Lampietro C."/>
            <person name="Lopez Roques C."/>
            <person name="Donnadieu C."/>
            <person name="Braasch I."/>
            <person name="Desvignes T."/>
            <person name="Postlethwait J."/>
            <person name="Bobe J."/>
            <person name="Wedekind C."/>
            <person name="Guiguen Y."/>
        </authorList>
    </citation>
    <scope>NUCLEOTIDE SEQUENCE [LARGE SCALE GENOMIC DNA]</scope>
    <source>
        <strain evidence="8">Cs_M1</strain>
        <tissue evidence="8">Blood</tissue>
    </source>
</reference>
<dbReference type="EMBL" id="JAGTTL010000006">
    <property type="protein sequence ID" value="KAK6321088.1"/>
    <property type="molecule type" value="Genomic_DNA"/>
</dbReference>
<feature type="transmembrane region" description="Helical" evidence="6">
    <location>
        <begin position="94"/>
        <end position="113"/>
    </location>
</feature>
<dbReference type="GO" id="GO:0012505">
    <property type="term" value="C:endomembrane system"/>
    <property type="evidence" value="ECO:0007669"/>
    <property type="project" value="UniProtKB-SubCell"/>
</dbReference>
<dbReference type="PANTHER" id="PTHR21324">
    <property type="entry name" value="FASTING-INDUCIBLE INTEGRAL MEMBRANE PROTEIN TM6P1-RELATED"/>
    <property type="match status" value="1"/>
</dbReference>
<sequence length="191" mass="21110">MWWFQQGLCILPVALVLWTAATFIFAYVTAVVLRHVDPLVPYISDTGTVAPERCVFGIMLDMSAFLGVATMYVRYKQVQALTDEEESKLHKLNVLGLVLGWTSSFGMCIVANFQKTTVLHAPGGGDIDVWRGGPVHPGADAGVSVHAASRPREEYILGPTQHWSVDLRQHYQHVCVICHHVQQSAWSGRGP</sequence>
<comment type="similarity">
    <text evidence="2">Belongs to the DRAM/TMEM150 family.</text>
</comment>
<dbReference type="InterPro" id="IPR050911">
    <property type="entry name" value="DRAM/TMEM150_Autophagy_Mod"/>
</dbReference>
<dbReference type="Proteomes" id="UP001356427">
    <property type="component" value="Unassembled WGS sequence"/>
</dbReference>
<comment type="caution">
    <text evidence="8">The sequence shown here is derived from an EMBL/GenBank/DDBJ whole genome shotgun (WGS) entry which is preliminary data.</text>
</comment>
<dbReference type="GO" id="GO:0045494">
    <property type="term" value="P:photoreceptor cell maintenance"/>
    <property type="evidence" value="ECO:0007669"/>
    <property type="project" value="TreeGrafter"/>
</dbReference>
<keyword evidence="9" id="KW-1185">Reference proteome</keyword>
<evidence type="ECO:0000256" key="5">
    <source>
        <dbReference type="ARBA" id="ARBA00023136"/>
    </source>
</evidence>
<evidence type="ECO:0000256" key="6">
    <source>
        <dbReference type="SAM" id="Phobius"/>
    </source>
</evidence>
<feature type="domain" description="CWH43-like N-terminal" evidence="7">
    <location>
        <begin position="9"/>
        <end position="118"/>
    </location>
</feature>
<comment type="subcellular location">
    <subcellularLocation>
        <location evidence="1">Endomembrane system</location>
        <topology evidence="1">Multi-pass membrane protein</topology>
    </subcellularLocation>
</comment>
<gene>
    <name evidence="8" type="ORF">J4Q44_G00080640</name>
</gene>
<keyword evidence="3 6" id="KW-0812">Transmembrane</keyword>
<keyword evidence="4 6" id="KW-1133">Transmembrane helix</keyword>